<dbReference type="InterPro" id="IPR043519">
    <property type="entry name" value="NT_sf"/>
</dbReference>
<dbReference type="Gene3D" id="1.20.120.330">
    <property type="entry name" value="Nucleotidyltransferases domain 2"/>
    <property type="match status" value="1"/>
</dbReference>
<dbReference type="InterPro" id="IPR041143">
    <property type="entry name" value="YgxA_HTH"/>
</dbReference>
<evidence type="ECO:0000259" key="2">
    <source>
        <dbReference type="Pfam" id="PF18576"/>
    </source>
</evidence>
<proteinExistence type="predicted"/>
<dbReference type="STRING" id="1464123.SAMN05444126_1539"/>
<dbReference type="EMBL" id="FOGV01000053">
    <property type="protein sequence ID" value="SES38311.1"/>
    <property type="molecule type" value="Genomic_DNA"/>
</dbReference>
<name>A0A1H9WX17_9BACI</name>
<dbReference type="Gene3D" id="1.10.10.10">
    <property type="entry name" value="Winged helix-like DNA-binding domain superfamily/Winged helix DNA-binding domain"/>
    <property type="match status" value="1"/>
</dbReference>
<dbReference type="RefSeq" id="WP_093075428.1">
    <property type="nucleotide sequence ID" value="NZ_FOGV01000053.1"/>
</dbReference>
<dbReference type="Proteomes" id="UP000199318">
    <property type="component" value="Unassembled WGS sequence"/>
</dbReference>
<accession>A0A1H9WX17</accession>
<dbReference type="InterPro" id="IPR036388">
    <property type="entry name" value="WH-like_DNA-bd_sf"/>
</dbReference>
<dbReference type="AlphaFoldDB" id="A0A1H9WX17"/>
<dbReference type="Pfam" id="PF18576">
    <property type="entry name" value="HTH_52"/>
    <property type="match status" value="1"/>
</dbReference>
<evidence type="ECO:0000259" key="1">
    <source>
        <dbReference type="Pfam" id="PF14540"/>
    </source>
</evidence>
<dbReference type="OrthoDB" id="2350973at2"/>
<evidence type="ECO:0000313" key="5">
    <source>
        <dbReference type="Proteomes" id="UP000199318"/>
    </source>
</evidence>
<keyword evidence="5" id="KW-1185">Reference proteome</keyword>
<dbReference type="Gene3D" id="3.30.460.10">
    <property type="entry name" value="Beta Polymerase, domain 2"/>
    <property type="match status" value="1"/>
</dbReference>
<feature type="domain" description="YgxA-like helix-turn-helix" evidence="2">
    <location>
        <begin position="225"/>
        <end position="287"/>
    </location>
</feature>
<dbReference type="Pfam" id="PF14540">
    <property type="entry name" value="NTF-like"/>
    <property type="match status" value="1"/>
</dbReference>
<dbReference type="Pfam" id="PF22339">
    <property type="entry name" value="YgxA-like_sub_bind"/>
    <property type="match status" value="1"/>
</dbReference>
<feature type="domain" description="YgxA-like substrate binding" evidence="3">
    <location>
        <begin position="120"/>
        <end position="219"/>
    </location>
</feature>
<evidence type="ECO:0000313" key="4">
    <source>
        <dbReference type="EMBL" id="SES38311.1"/>
    </source>
</evidence>
<dbReference type="InterPro" id="IPR054515">
    <property type="entry name" value="YgxA-like_substrate-bd"/>
</dbReference>
<feature type="domain" description="Nucleotidyltransferase-like" evidence="1">
    <location>
        <begin position="1"/>
        <end position="119"/>
    </location>
</feature>
<protein>
    <submittedName>
        <fullName evidence="4">Nucleotidyltransferase-like</fullName>
    </submittedName>
</protein>
<evidence type="ECO:0000259" key="3">
    <source>
        <dbReference type="Pfam" id="PF22339"/>
    </source>
</evidence>
<comment type="caution">
    <text evidence="4">The sequence shown here is derived from an EMBL/GenBank/DDBJ whole genome shotgun (WGS) entry which is preliminary data.</text>
</comment>
<reference evidence="5" key="1">
    <citation type="submission" date="2016-10" db="EMBL/GenBank/DDBJ databases">
        <authorList>
            <person name="de Groot N.N."/>
        </authorList>
    </citation>
    <scope>NUCLEOTIDE SEQUENCE [LARGE SCALE GENOMIC DNA]</scope>
    <source>
        <strain evidence="5">10nlg</strain>
    </source>
</reference>
<organism evidence="4 5">
    <name type="scientific">Salisediminibacterium halotolerans</name>
    <dbReference type="NCBI Taxonomy" id="517425"/>
    <lineage>
        <taxon>Bacteria</taxon>
        <taxon>Bacillati</taxon>
        <taxon>Bacillota</taxon>
        <taxon>Bacilli</taxon>
        <taxon>Bacillales</taxon>
        <taxon>Bacillaceae</taxon>
        <taxon>Salisediminibacterium</taxon>
    </lineage>
</organism>
<sequence>MEEYVRQLYQDRASEDSTLGIISVKKRHEMDANTDHFDHVLLILADNSQERLLETRHYDYSGISIAVHTASEDQVNDWLLNGTNRRIVDWLLNGQVIFDRNEYVKSFREKLDQFPAEERQLKIGVEFSKLIRRYSDGKSLFEQAHYLDSFNQILHALHHLARFAIIEHGSYPEITVWKQVKKLEPEIYKLYSELTEGEETLGKRLELLMIAIEFEVSRKTRLGAAHLFSLMEQQKEPWSIEDLKQQLSVRDYSLDLGILLEFLIDKGFIDIVLRETKGRKIYHRYYKKTR</sequence>
<dbReference type="InterPro" id="IPR029348">
    <property type="entry name" value="NTF-like"/>
</dbReference>
<gene>
    <name evidence="4" type="ORF">SAMN05444126_1539</name>
</gene>